<feature type="transmembrane region" description="Helical" evidence="1">
    <location>
        <begin position="15"/>
        <end position="34"/>
    </location>
</feature>
<sequence length="79" mass="8920">MQGLYLMENMTELHVHNLLSLVIAAVAMVNIGGLRESPQFHLKKTGSTGRGVQPALTDDNYHRFSVQLIRNLKVIKYIE</sequence>
<organism evidence="2 3">
    <name type="scientific">Dreissena polymorpha</name>
    <name type="common">Zebra mussel</name>
    <name type="synonym">Mytilus polymorpha</name>
    <dbReference type="NCBI Taxonomy" id="45954"/>
    <lineage>
        <taxon>Eukaryota</taxon>
        <taxon>Metazoa</taxon>
        <taxon>Spiralia</taxon>
        <taxon>Lophotrochozoa</taxon>
        <taxon>Mollusca</taxon>
        <taxon>Bivalvia</taxon>
        <taxon>Autobranchia</taxon>
        <taxon>Heteroconchia</taxon>
        <taxon>Euheterodonta</taxon>
        <taxon>Imparidentia</taxon>
        <taxon>Neoheterodontei</taxon>
        <taxon>Myida</taxon>
        <taxon>Dreissenoidea</taxon>
        <taxon>Dreissenidae</taxon>
        <taxon>Dreissena</taxon>
    </lineage>
</organism>
<evidence type="ECO:0000256" key="1">
    <source>
        <dbReference type="SAM" id="Phobius"/>
    </source>
</evidence>
<evidence type="ECO:0000313" key="3">
    <source>
        <dbReference type="Proteomes" id="UP000828390"/>
    </source>
</evidence>
<name>A0A9D4EFU3_DREPO</name>
<keyword evidence="1" id="KW-0812">Transmembrane</keyword>
<protein>
    <submittedName>
        <fullName evidence="2">Uncharacterized protein</fullName>
    </submittedName>
</protein>
<keyword evidence="1" id="KW-0472">Membrane</keyword>
<keyword evidence="3" id="KW-1185">Reference proteome</keyword>
<accession>A0A9D4EFU3</accession>
<comment type="caution">
    <text evidence="2">The sequence shown here is derived from an EMBL/GenBank/DDBJ whole genome shotgun (WGS) entry which is preliminary data.</text>
</comment>
<reference evidence="2" key="2">
    <citation type="submission" date="2020-11" db="EMBL/GenBank/DDBJ databases">
        <authorList>
            <person name="McCartney M.A."/>
            <person name="Auch B."/>
            <person name="Kono T."/>
            <person name="Mallez S."/>
            <person name="Becker A."/>
            <person name="Gohl D.M."/>
            <person name="Silverstein K.A.T."/>
            <person name="Koren S."/>
            <person name="Bechman K.B."/>
            <person name="Herman A."/>
            <person name="Abrahante J.E."/>
            <person name="Garbe J."/>
        </authorList>
    </citation>
    <scope>NUCLEOTIDE SEQUENCE</scope>
    <source>
        <strain evidence="2">Duluth1</strain>
        <tissue evidence="2">Whole animal</tissue>
    </source>
</reference>
<gene>
    <name evidence="2" type="ORF">DPMN_178848</name>
</gene>
<dbReference type="Proteomes" id="UP000828390">
    <property type="component" value="Unassembled WGS sequence"/>
</dbReference>
<evidence type="ECO:0000313" key="2">
    <source>
        <dbReference type="EMBL" id="KAH3777405.1"/>
    </source>
</evidence>
<keyword evidence="1" id="KW-1133">Transmembrane helix</keyword>
<dbReference type="AlphaFoldDB" id="A0A9D4EFU3"/>
<reference evidence="2" key="1">
    <citation type="journal article" date="2019" name="bioRxiv">
        <title>The Genome of the Zebra Mussel, Dreissena polymorpha: A Resource for Invasive Species Research.</title>
        <authorList>
            <person name="McCartney M.A."/>
            <person name="Auch B."/>
            <person name="Kono T."/>
            <person name="Mallez S."/>
            <person name="Zhang Y."/>
            <person name="Obille A."/>
            <person name="Becker A."/>
            <person name="Abrahante J.E."/>
            <person name="Garbe J."/>
            <person name="Badalamenti J.P."/>
            <person name="Herman A."/>
            <person name="Mangelson H."/>
            <person name="Liachko I."/>
            <person name="Sullivan S."/>
            <person name="Sone E.D."/>
            <person name="Koren S."/>
            <person name="Silverstein K.A.T."/>
            <person name="Beckman K.B."/>
            <person name="Gohl D.M."/>
        </authorList>
    </citation>
    <scope>NUCLEOTIDE SEQUENCE</scope>
    <source>
        <strain evidence="2">Duluth1</strain>
        <tissue evidence="2">Whole animal</tissue>
    </source>
</reference>
<dbReference type="EMBL" id="JAIWYP010000009">
    <property type="protein sequence ID" value="KAH3777405.1"/>
    <property type="molecule type" value="Genomic_DNA"/>
</dbReference>
<proteinExistence type="predicted"/>